<evidence type="ECO:0000256" key="1">
    <source>
        <dbReference type="SAM" id="Phobius"/>
    </source>
</evidence>
<dbReference type="AlphaFoldDB" id="A0A9X2HL57"/>
<name>A0A9X2HL57_9SPHN</name>
<keyword evidence="3" id="KW-1185">Reference proteome</keyword>
<sequence>MTLDIRATANLSPDLQEMMVQAGKATPSVAVTTITLAGVGLDQWVLIATLVYTVLQAGWFVYDKLIRRRSRGDDA</sequence>
<accession>A0A9X2HL57</accession>
<keyword evidence="1" id="KW-0812">Transmembrane</keyword>
<keyword evidence="1" id="KW-1133">Transmembrane helix</keyword>
<protein>
    <recommendedName>
        <fullName evidence="4">Phage holin T7 family, holin superfamily II</fullName>
    </recommendedName>
</protein>
<dbReference type="EMBL" id="JAMLDX010000001">
    <property type="protein sequence ID" value="MCP3729243.1"/>
    <property type="molecule type" value="Genomic_DNA"/>
</dbReference>
<keyword evidence="1" id="KW-0472">Membrane</keyword>
<dbReference type="Pfam" id="PF10746">
    <property type="entry name" value="Phage_holin_2_2"/>
    <property type="match status" value="1"/>
</dbReference>
<reference evidence="2" key="1">
    <citation type="submission" date="2022-05" db="EMBL/GenBank/DDBJ databases">
        <title>Sphingomonas sp. strain MG17 Genome sequencing and assembly.</title>
        <authorList>
            <person name="Kim I."/>
        </authorList>
    </citation>
    <scope>NUCLEOTIDE SEQUENCE</scope>
    <source>
        <strain evidence="2">MG17</strain>
    </source>
</reference>
<evidence type="ECO:0008006" key="4">
    <source>
        <dbReference type="Google" id="ProtNLM"/>
    </source>
</evidence>
<evidence type="ECO:0000313" key="3">
    <source>
        <dbReference type="Proteomes" id="UP001139451"/>
    </source>
</evidence>
<dbReference type="RefSeq" id="WP_254291221.1">
    <property type="nucleotide sequence ID" value="NZ_JAMLDX010000001.1"/>
</dbReference>
<dbReference type="InterPro" id="IPR019682">
    <property type="entry name" value="Phage_T7_Gp17.5_holin"/>
</dbReference>
<gene>
    <name evidence="2" type="ORF">M9978_02280</name>
</gene>
<feature type="transmembrane region" description="Helical" evidence="1">
    <location>
        <begin position="44"/>
        <end position="62"/>
    </location>
</feature>
<dbReference type="Proteomes" id="UP001139451">
    <property type="component" value="Unassembled WGS sequence"/>
</dbReference>
<proteinExistence type="predicted"/>
<dbReference type="GO" id="GO:0044659">
    <property type="term" value="P:viral release from host cell by cytolysis"/>
    <property type="evidence" value="ECO:0007669"/>
    <property type="project" value="InterPro"/>
</dbReference>
<evidence type="ECO:0000313" key="2">
    <source>
        <dbReference type="EMBL" id="MCP3729243.1"/>
    </source>
</evidence>
<comment type="caution">
    <text evidence="2">The sequence shown here is derived from an EMBL/GenBank/DDBJ whole genome shotgun (WGS) entry which is preliminary data.</text>
</comment>
<organism evidence="2 3">
    <name type="scientific">Sphingomonas tagetis</name>
    <dbReference type="NCBI Taxonomy" id="2949092"/>
    <lineage>
        <taxon>Bacteria</taxon>
        <taxon>Pseudomonadati</taxon>
        <taxon>Pseudomonadota</taxon>
        <taxon>Alphaproteobacteria</taxon>
        <taxon>Sphingomonadales</taxon>
        <taxon>Sphingomonadaceae</taxon>
        <taxon>Sphingomonas</taxon>
    </lineage>
</organism>